<feature type="compositionally biased region" description="Basic and acidic residues" evidence="1">
    <location>
        <begin position="70"/>
        <end position="80"/>
    </location>
</feature>
<dbReference type="EMBL" id="JAFDVH010000008">
    <property type="protein sequence ID" value="KAG7472297.1"/>
    <property type="molecule type" value="Genomic_DNA"/>
</dbReference>
<keyword evidence="3" id="KW-1185">Reference proteome</keyword>
<sequence length="103" mass="11392">MSGGRESACGPPVTYYHVEAKHMEFGSHTYTGVPVSDTPALPPNTHHLCQIFICYPSRDEKQAEPPTDSVLRKEPWHLSERGGQSAEDTGRECKGPVFPPRKS</sequence>
<gene>
    <name evidence="2" type="ORF">MATL_G00107310</name>
</gene>
<feature type="region of interest" description="Disordered" evidence="1">
    <location>
        <begin position="60"/>
        <end position="103"/>
    </location>
</feature>
<dbReference type="Proteomes" id="UP001046870">
    <property type="component" value="Chromosome 8"/>
</dbReference>
<evidence type="ECO:0000313" key="3">
    <source>
        <dbReference type="Proteomes" id="UP001046870"/>
    </source>
</evidence>
<reference evidence="2" key="1">
    <citation type="submission" date="2021-01" db="EMBL/GenBank/DDBJ databases">
        <authorList>
            <person name="Zahm M."/>
            <person name="Roques C."/>
            <person name="Cabau C."/>
            <person name="Klopp C."/>
            <person name="Donnadieu C."/>
            <person name="Jouanno E."/>
            <person name="Lampietro C."/>
            <person name="Louis A."/>
            <person name="Herpin A."/>
            <person name="Echchiki A."/>
            <person name="Berthelot C."/>
            <person name="Parey E."/>
            <person name="Roest-Crollius H."/>
            <person name="Braasch I."/>
            <person name="Postlethwait J."/>
            <person name="Bobe J."/>
            <person name="Montfort J."/>
            <person name="Bouchez O."/>
            <person name="Begum T."/>
            <person name="Mejri S."/>
            <person name="Adams A."/>
            <person name="Chen W.-J."/>
            <person name="Guiguen Y."/>
        </authorList>
    </citation>
    <scope>NUCLEOTIDE SEQUENCE</scope>
    <source>
        <strain evidence="2">YG-15Mar2019-1</strain>
        <tissue evidence="2">Brain</tissue>
    </source>
</reference>
<accession>A0A9D3Q037</accession>
<comment type="caution">
    <text evidence="2">The sequence shown here is derived from an EMBL/GenBank/DDBJ whole genome shotgun (WGS) entry which is preliminary data.</text>
</comment>
<evidence type="ECO:0000313" key="2">
    <source>
        <dbReference type="EMBL" id="KAG7472297.1"/>
    </source>
</evidence>
<proteinExistence type="predicted"/>
<name>A0A9D3Q037_MEGAT</name>
<protein>
    <submittedName>
        <fullName evidence="2">Uncharacterized protein</fullName>
    </submittedName>
</protein>
<organism evidence="2 3">
    <name type="scientific">Megalops atlanticus</name>
    <name type="common">Tarpon</name>
    <name type="synonym">Clupea gigantea</name>
    <dbReference type="NCBI Taxonomy" id="7932"/>
    <lineage>
        <taxon>Eukaryota</taxon>
        <taxon>Metazoa</taxon>
        <taxon>Chordata</taxon>
        <taxon>Craniata</taxon>
        <taxon>Vertebrata</taxon>
        <taxon>Euteleostomi</taxon>
        <taxon>Actinopterygii</taxon>
        <taxon>Neopterygii</taxon>
        <taxon>Teleostei</taxon>
        <taxon>Elopiformes</taxon>
        <taxon>Megalopidae</taxon>
        <taxon>Megalops</taxon>
    </lineage>
</organism>
<dbReference type="AlphaFoldDB" id="A0A9D3Q037"/>
<evidence type="ECO:0000256" key="1">
    <source>
        <dbReference type="SAM" id="MobiDB-lite"/>
    </source>
</evidence>